<feature type="region of interest" description="Disordered" evidence="3">
    <location>
        <begin position="1"/>
        <end position="198"/>
    </location>
</feature>
<evidence type="ECO:0000256" key="1">
    <source>
        <dbReference type="ARBA" id="ARBA00008061"/>
    </source>
</evidence>
<evidence type="ECO:0000256" key="3">
    <source>
        <dbReference type="SAM" id="MobiDB-lite"/>
    </source>
</evidence>
<dbReference type="EMBL" id="CP033972">
    <property type="protein sequence ID" value="AZG43962.1"/>
    <property type="molecule type" value="Genomic_DNA"/>
</dbReference>
<proteinExistence type="inferred from homology"/>
<dbReference type="PANTHER" id="PTHR10357">
    <property type="entry name" value="ALPHA-AMYLASE FAMILY MEMBER"/>
    <property type="match status" value="1"/>
</dbReference>
<reference evidence="5 6" key="1">
    <citation type="submission" date="2018-11" db="EMBL/GenBank/DDBJ databases">
        <title>Gordonia insulae sp. nov., isolated from an island soil.</title>
        <authorList>
            <person name="Kim Y.S."/>
            <person name="Kim S.B."/>
        </authorList>
    </citation>
    <scope>NUCLEOTIDE SEQUENCE [LARGE SCALE GENOMIC DNA]</scope>
    <source>
        <strain evidence="5 6">MMS17-SY073</strain>
    </source>
</reference>
<dbReference type="GO" id="GO:0004556">
    <property type="term" value="F:alpha-amylase activity"/>
    <property type="evidence" value="ECO:0007669"/>
    <property type="project" value="TreeGrafter"/>
</dbReference>
<dbReference type="SMART" id="SM00642">
    <property type="entry name" value="Aamy"/>
    <property type="match status" value="1"/>
</dbReference>
<evidence type="ECO:0000259" key="4">
    <source>
        <dbReference type="SMART" id="SM00642"/>
    </source>
</evidence>
<evidence type="ECO:0000313" key="5">
    <source>
        <dbReference type="EMBL" id="AZG43962.1"/>
    </source>
</evidence>
<keyword evidence="2" id="KW-0325">Glycoprotein</keyword>
<dbReference type="KEGG" id="gom:D7316_00540"/>
<protein>
    <submittedName>
        <fullName evidence="5">Oligo-1,6-glucosidase</fullName>
        <ecNumber evidence="5">3.2.1.10</ecNumber>
    </submittedName>
</protein>
<comment type="similarity">
    <text evidence="1">Belongs to the glycosyl hydrolase 13 family.</text>
</comment>
<dbReference type="PANTHER" id="PTHR10357:SF179">
    <property type="entry name" value="NEUTRAL AND BASIC AMINO ACID TRANSPORT PROTEIN RBAT"/>
    <property type="match status" value="1"/>
</dbReference>
<keyword evidence="5" id="KW-0378">Hydrolase</keyword>
<dbReference type="EC" id="3.2.1.10" evidence="5"/>
<feature type="compositionally biased region" description="Acidic residues" evidence="3">
    <location>
        <begin position="76"/>
        <end position="90"/>
    </location>
</feature>
<dbReference type="InterPro" id="IPR017853">
    <property type="entry name" value="GH"/>
</dbReference>
<evidence type="ECO:0000256" key="2">
    <source>
        <dbReference type="ARBA" id="ARBA00023180"/>
    </source>
</evidence>
<dbReference type="GO" id="GO:0016853">
    <property type="term" value="F:isomerase activity"/>
    <property type="evidence" value="ECO:0007669"/>
    <property type="project" value="UniProtKB-KW"/>
</dbReference>
<feature type="compositionally biased region" description="Acidic residues" evidence="3">
    <location>
        <begin position="99"/>
        <end position="130"/>
    </location>
</feature>
<dbReference type="InterPro" id="IPR045857">
    <property type="entry name" value="O16G_dom_2"/>
</dbReference>
<dbReference type="GO" id="GO:0009313">
    <property type="term" value="P:oligosaccharide catabolic process"/>
    <property type="evidence" value="ECO:0007669"/>
    <property type="project" value="TreeGrafter"/>
</dbReference>
<feature type="domain" description="Glycosyl hydrolase family 13 catalytic" evidence="4">
    <location>
        <begin position="228"/>
        <end position="621"/>
    </location>
</feature>
<organism evidence="5 6">
    <name type="scientific">Gordonia insulae</name>
    <dbReference type="NCBI Taxonomy" id="2420509"/>
    <lineage>
        <taxon>Bacteria</taxon>
        <taxon>Bacillati</taxon>
        <taxon>Actinomycetota</taxon>
        <taxon>Actinomycetes</taxon>
        <taxon>Mycobacteriales</taxon>
        <taxon>Gordoniaceae</taxon>
        <taxon>Gordonia</taxon>
    </lineage>
</organism>
<dbReference type="InterPro" id="IPR006047">
    <property type="entry name" value="GH13_cat_dom"/>
</dbReference>
<name>A0A3G8JHG6_9ACTN</name>
<accession>A0A3G8JHG6</accession>
<gene>
    <name evidence="5" type="primary">malL</name>
    <name evidence="5" type="ORF">D7316_00540</name>
</gene>
<sequence>MTTVSDETSNVVPAEPEPDGAPEAALTDADGNAVTPAGSETPDTADGDTSGGTESVVADAEDTDPENTDPANTGADDTDADDPDADDTDEPDRVNADIAVDDPAADDPSDTDDPSATDDPPETVDTETADVESGTVESGTVESGDVGQGDVEHGDVSAEDPADTDDHAPEDNTSDHNAPEDNASEDSAPVDSAYDDSAYDDTSALPAVAATQLDPDDDSWWKSAIFYQIYPRSFSDLNGDGVGDLAGVIDKLGYLELLGVDAIWLSPIMRSPMADHGYDVSDPRDIDPLFGDLALFDELVTEAHDRDIRVTMDLVPNHSSDQHPWFVAALASEPGSPERARYIFRDGRGEDGDEPPNNWVSVFGGPAWTRVPDPDGTPGQWYLHIFAAEQPDLNWENPEVFDDLATTLRFWLDRGVDGFRIDVAHGMAKPEDLPDMDLESVGLLENRDDDPRFNNYAVHDIHRKIRTVLDEYPGAANVGEIWVEDNERFAEYLRPDELHLGFNFRLAKAEFDPESIRAAIENSLDAVLSVGGTPTWTLSNHDVDREVTRYGRIAAAPDVDVDLGILRARAMLLVELALPGTIFIYNGAELGLPNADLADDVLQDPVWERSGHTERGRDGCRVPLPWEGFEPPFGFSTSADTWLPIPESWVRFTVEAQLEDVGSTLSLYRQAIEMRYDRPEFDGDTVEWYGAPEGCLAFRRSAGHLICALNTSDVPVPLPPGEILLTSYPLMDGQLAPNSAAWLA</sequence>
<feature type="compositionally biased region" description="Basic and acidic residues" evidence="3">
    <location>
        <begin position="164"/>
        <end position="179"/>
    </location>
</feature>
<dbReference type="FunFam" id="3.90.400.10:FF:000001">
    <property type="entry name" value="Maltase A3, isoform A"/>
    <property type="match status" value="1"/>
</dbReference>
<dbReference type="AlphaFoldDB" id="A0A3G8JHG6"/>
<evidence type="ECO:0000313" key="6">
    <source>
        <dbReference type="Proteomes" id="UP000271469"/>
    </source>
</evidence>
<dbReference type="Gene3D" id="3.90.400.10">
    <property type="entry name" value="Oligo-1,6-glucosidase, Domain 2"/>
    <property type="match status" value="1"/>
</dbReference>
<dbReference type="GO" id="GO:0004574">
    <property type="term" value="F:oligo-1,6-glucosidase activity"/>
    <property type="evidence" value="ECO:0007669"/>
    <property type="project" value="UniProtKB-EC"/>
</dbReference>
<dbReference type="SUPFAM" id="SSF51445">
    <property type="entry name" value="(Trans)glycosidases"/>
    <property type="match status" value="1"/>
</dbReference>
<dbReference type="Proteomes" id="UP000271469">
    <property type="component" value="Chromosome"/>
</dbReference>
<keyword evidence="5" id="KW-0326">Glycosidase</keyword>
<dbReference type="Gene3D" id="3.20.20.80">
    <property type="entry name" value="Glycosidases"/>
    <property type="match status" value="1"/>
</dbReference>
<dbReference type="Pfam" id="PF00128">
    <property type="entry name" value="Alpha-amylase"/>
    <property type="match status" value="1"/>
</dbReference>
<feature type="compositionally biased region" description="Polar residues" evidence="3">
    <location>
        <begin position="1"/>
        <end position="11"/>
    </location>
</feature>
<dbReference type="CDD" id="cd11332">
    <property type="entry name" value="AmyAc_OligoGlu_TS"/>
    <property type="match status" value="1"/>
</dbReference>
<keyword evidence="6" id="KW-1185">Reference proteome</keyword>